<feature type="domain" description="Glycosyltransferase 2-like" evidence="2">
    <location>
        <begin position="5"/>
        <end position="37"/>
    </location>
</feature>
<dbReference type="SUPFAM" id="SSF53448">
    <property type="entry name" value="Nucleotide-diphospho-sugar transferases"/>
    <property type="match status" value="1"/>
</dbReference>
<reference evidence="3" key="2">
    <citation type="journal article" date="2024" name="Antonie Van Leeuwenhoek">
        <title>Roseihalotalea indica gen. nov., sp. nov., a halophilic Bacteroidetes from mesopelagic Southwest Indian Ocean with higher carbohydrate metabolic potential.</title>
        <authorList>
            <person name="Chen B."/>
            <person name="Zhang M."/>
            <person name="Lin D."/>
            <person name="Ye J."/>
            <person name="Tang K."/>
        </authorList>
    </citation>
    <scope>NUCLEOTIDE SEQUENCE</scope>
    <source>
        <strain evidence="3">TK19036</strain>
    </source>
</reference>
<dbReference type="Gene3D" id="3.90.550.10">
    <property type="entry name" value="Spore Coat Polysaccharide Biosynthesis Protein SpsA, Chain A"/>
    <property type="match status" value="1"/>
</dbReference>
<evidence type="ECO:0000256" key="1">
    <source>
        <dbReference type="SAM" id="Phobius"/>
    </source>
</evidence>
<keyword evidence="1" id="KW-0472">Membrane</keyword>
<dbReference type="EMBL" id="CP120682">
    <property type="protein sequence ID" value="WKN37615.1"/>
    <property type="molecule type" value="Genomic_DNA"/>
</dbReference>
<reference evidence="3" key="1">
    <citation type="journal article" date="2023" name="Comput. Struct. Biotechnol. J.">
        <title>Discovery of a novel marine Bacteroidetes with a rich repertoire of carbohydrate-active enzymes.</title>
        <authorList>
            <person name="Chen B."/>
            <person name="Liu G."/>
            <person name="Chen Q."/>
            <person name="Wang H."/>
            <person name="Liu L."/>
            <person name="Tang K."/>
        </authorList>
    </citation>
    <scope>NUCLEOTIDE SEQUENCE</scope>
    <source>
        <strain evidence="3">TK19036</strain>
    </source>
</reference>
<dbReference type="InterPro" id="IPR029044">
    <property type="entry name" value="Nucleotide-diphossugar_trans"/>
</dbReference>
<name>A0AA49JH42_9BACT</name>
<proteinExistence type="predicted"/>
<keyword evidence="1" id="KW-0812">Transmembrane</keyword>
<organism evidence="3">
    <name type="scientific">Roseihalotalea indica</name>
    <dbReference type="NCBI Taxonomy" id="2867963"/>
    <lineage>
        <taxon>Bacteria</taxon>
        <taxon>Pseudomonadati</taxon>
        <taxon>Bacteroidota</taxon>
        <taxon>Cytophagia</taxon>
        <taxon>Cytophagales</taxon>
        <taxon>Catalimonadaceae</taxon>
        <taxon>Roseihalotalea</taxon>
    </lineage>
</organism>
<dbReference type="Pfam" id="PF00535">
    <property type="entry name" value="Glycos_transf_2"/>
    <property type="match status" value="1"/>
</dbReference>
<accession>A0AA49JH42</accession>
<gene>
    <name evidence="3" type="ORF">K4G66_02675</name>
</gene>
<protein>
    <recommendedName>
        <fullName evidence="2">Glycosyltransferase 2-like domain-containing protein</fullName>
    </recommendedName>
</protein>
<keyword evidence="1" id="KW-1133">Transmembrane helix</keyword>
<evidence type="ECO:0000259" key="2">
    <source>
        <dbReference type="Pfam" id="PF00535"/>
    </source>
</evidence>
<sequence length="76" mass="8570">MAEVSIIIPTYNEEHSLPDTLQGVMQLSPAAKEIIVAVYDYYLVIRRFFAAVTTFSNAVVLILNSLLWKRPICALK</sequence>
<evidence type="ECO:0000313" key="3">
    <source>
        <dbReference type="EMBL" id="WKN37615.1"/>
    </source>
</evidence>
<dbReference type="InterPro" id="IPR001173">
    <property type="entry name" value="Glyco_trans_2-like"/>
</dbReference>
<dbReference type="AlphaFoldDB" id="A0AA49JH42"/>
<feature type="transmembrane region" description="Helical" evidence="1">
    <location>
        <begin position="48"/>
        <end position="68"/>
    </location>
</feature>